<dbReference type="PROSITE" id="PS50970">
    <property type="entry name" value="HCY"/>
    <property type="match status" value="1"/>
</dbReference>
<comment type="cofactor">
    <cofactor evidence="3">
        <name>Zn(2+)</name>
        <dbReference type="ChEBI" id="CHEBI:29105"/>
    </cofactor>
    <text evidence="3">Binds 1 zinc ion per subunit.</text>
</comment>
<organism evidence="7 8">
    <name type="scientific">Halovibrio salipaludis</name>
    <dbReference type="NCBI Taxonomy" id="2032626"/>
    <lineage>
        <taxon>Bacteria</taxon>
        <taxon>Pseudomonadati</taxon>
        <taxon>Pseudomonadota</taxon>
        <taxon>Gammaproteobacteria</taxon>
        <taxon>Oceanospirillales</taxon>
        <taxon>Halomonadaceae</taxon>
        <taxon>Halovibrio</taxon>
    </lineage>
</organism>
<dbReference type="EMBL" id="NSKD01000001">
    <property type="protein sequence ID" value="PAU81585.1"/>
    <property type="molecule type" value="Genomic_DNA"/>
</dbReference>
<evidence type="ECO:0000256" key="1">
    <source>
        <dbReference type="ARBA" id="ARBA00022603"/>
    </source>
</evidence>
<evidence type="ECO:0000313" key="8">
    <source>
        <dbReference type="Proteomes" id="UP000218896"/>
    </source>
</evidence>
<dbReference type="PIRSF" id="PIRSF037505">
    <property type="entry name" value="Betaine_HMT"/>
    <property type="match status" value="1"/>
</dbReference>
<feature type="binding site" evidence="3 4">
    <location>
        <position position="208"/>
    </location>
    <ligand>
        <name>Zn(2+)</name>
        <dbReference type="ChEBI" id="CHEBI:29105"/>
    </ligand>
</feature>
<feature type="binding site" evidence="3 4">
    <location>
        <position position="279"/>
    </location>
    <ligand>
        <name>Zn(2+)</name>
        <dbReference type="ChEBI" id="CHEBI:29105"/>
    </ligand>
</feature>
<dbReference type="PANTHER" id="PTHR11103">
    <property type="entry name" value="SLR1189 PROTEIN"/>
    <property type="match status" value="1"/>
</dbReference>
<accession>A0A2A2FAG9</accession>
<feature type="region of interest" description="Disordered" evidence="5">
    <location>
        <begin position="1"/>
        <end position="27"/>
    </location>
</feature>
<dbReference type="Proteomes" id="UP000218896">
    <property type="component" value="Unassembled WGS sequence"/>
</dbReference>
<sequence>MTTNKASITMLDGGMGQELQKRSEQPASPLWSAQVMLDEPNLVVDAHRDFIDAGARVITLNTYSATPTRLARDGQPDWFEPLHKAALDAARKACSESGQDVRIAGCLPPLVASYRPEVAHDEATCLKEYRQMVEAQKAGGVDLFLCETMSIAHEAHAATVAAVESGLPVWTAFTVDDADGTKLRSGEPLAESARAVVDAGASAVLVNCAVPEALTTAMDVLKELGVPFGGYANAFTSVAALEPGGTVDVLEARKDLGPDAYAEQVLNWVEKGATIVGGCCEVGPAHIKALAERLTEEGYPLVSNG</sequence>
<dbReference type="InterPro" id="IPR036589">
    <property type="entry name" value="HCY_dom_sf"/>
</dbReference>
<evidence type="ECO:0000256" key="2">
    <source>
        <dbReference type="ARBA" id="ARBA00022679"/>
    </source>
</evidence>
<dbReference type="RefSeq" id="WP_095615692.1">
    <property type="nucleotide sequence ID" value="NZ_NSKD01000001.1"/>
</dbReference>
<dbReference type="GO" id="GO:0008168">
    <property type="term" value="F:methyltransferase activity"/>
    <property type="evidence" value="ECO:0007669"/>
    <property type="project" value="UniProtKB-UniRule"/>
</dbReference>
<reference evidence="7 8" key="1">
    <citation type="submission" date="2017-08" db="EMBL/GenBank/DDBJ databases">
        <title>Halovibrio sewagensis sp. nov., isolated from wastewater of high salinity.</title>
        <authorList>
            <person name="Dong X."/>
            <person name="Zhang G."/>
        </authorList>
    </citation>
    <scope>NUCLEOTIDE SEQUENCE [LARGE SCALE GENOMIC DNA]</scope>
    <source>
        <strain evidence="7 8">YL5-2</strain>
    </source>
</reference>
<comment type="caution">
    <text evidence="7">The sequence shown here is derived from an EMBL/GenBank/DDBJ whole genome shotgun (WGS) entry which is preliminary data.</text>
</comment>
<feature type="domain" description="Hcy-binding" evidence="6">
    <location>
        <begin position="1"/>
        <end position="294"/>
    </location>
</feature>
<dbReference type="Pfam" id="PF02574">
    <property type="entry name" value="S-methyl_trans"/>
    <property type="match status" value="1"/>
</dbReference>
<name>A0A2A2FAG9_9GAMM</name>
<evidence type="ECO:0000256" key="4">
    <source>
        <dbReference type="PROSITE-ProRule" id="PRU00333"/>
    </source>
</evidence>
<dbReference type="InterPro" id="IPR017226">
    <property type="entry name" value="BHMT-like"/>
</dbReference>
<keyword evidence="3 4" id="KW-0862">Zinc</keyword>
<feature type="binding site" evidence="3 4">
    <location>
        <position position="280"/>
    </location>
    <ligand>
        <name>Zn(2+)</name>
        <dbReference type="ChEBI" id="CHEBI:29105"/>
    </ligand>
</feature>
<dbReference type="GO" id="GO:0008270">
    <property type="term" value="F:zinc ion binding"/>
    <property type="evidence" value="ECO:0007669"/>
    <property type="project" value="InterPro"/>
</dbReference>
<dbReference type="Gene3D" id="3.20.20.330">
    <property type="entry name" value="Homocysteine-binding-like domain"/>
    <property type="match status" value="1"/>
</dbReference>
<keyword evidence="1 4" id="KW-0489">Methyltransferase</keyword>
<dbReference type="AlphaFoldDB" id="A0A2A2FAG9"/>
<protein>
    <submittedName>
        <fullName evidence="7">Homocysteine S-methyltransferase</fullName>
    </submittedName>
</protein>
<proteinExistence type="predicted"/>
<keyword evidence="8" id="KW-1185">Reference proteome</keyword>
<dbReference type="OrthoDB" id="9803687at2"/>
<evidence type="ECO:0000256" key="5">
    <source>
        <dbReference type="SAM" id="MobiDB-lite"/>
    </source>
</evidence>
<keyword evidence="3 4" id="KW-0479">Metal-binding</keyword>
<dbReference type="PANTHER" id="PTHR11103:SF18">
    <property type="entry name" value="SLR1189 PROTEIN"/>
    <property type="match status" value="1"/>
</dbReference>
<dbReference type="SUPFAM" id="SSF82282">
    <property type="entry name" value="Homocysteine S-methyltransferase"/>
    <property type="match status" value="1"/>
</dbReference>
<keyword evidence="2 4" id="KW-0808">Transferase</keyword>
<dbReference type="InterPro" id="IPR003726">
    <property type="entry name" value="HCY_dom"/>
</dbReference>
<evidence type="ECO:0000256" key="3">
    <source>
        <dbReference type="PIRSR" id="PIRSR037505-2"/>
    </source>
</evidence>
<evidence type="ECO:0000259" key="6">
    <source>
        <dbReference type="PROSITE" id="PS50970"/>
    </source>
</evidence>
<gene>
    <name evidence="7" type="ORF">CK501_00055</name>
</gene>
<evidence type="ECO:0000313" key="7">
    <source>
        <dbReference type="EMBL" id="PAU81585.1"/>
    </source>
</evidence>
<dbReference type="GO" id="GO:0009086">
    <property type="term" value="P:methionine biosynthetic process"/>
    <property type="evidence" value="ECO:0007669"/>
    <property type="project" value="InterPro"/>
</dbReference>
<dbReference type="GO" id="GO:0032259">
    <property type="term" value="P:methylation"/>
    <property type="evidence" value="ECO:0007669"/>
    <property type="project" value="UniProtKB-KW"/>
</dbReference>